<gene>
    <name evidence="3" type="primary">dnaJ_3</name>
    <name evidence="3" type="ORF">g.51049</name>
</gene>
<dbReference type="PANTHER" id="PTHR45496:SF1">
    <property type="entry name" value="CHAPERONE DNAJ-DOMAIN SUPERFAMILY PROTEIN"/>
    <property type="match status" value="1"/>
</dbReference>
<dbReference type="InterPro" id="IPR053052">
    <property type="entry name" value="Imprinting_Balance_Reg"/>
</dbReference>
<dbReference type="SUPFAM" id="SSF46565">
    <property type="entry name" value="Chaperone J-domain"/>
    <property type="match status" value="1"/>
</dbReference>
<feature type="region of interest" description="Disordered" evidence="1">
    <location>
        <begin position="188"/>
        <end position="209"/>
    </location>
</feature>
<dbReference type="EMBL" id="GDJX01022961">
    <property type="protein sequence ID" value="JAT44975.1"/>
    <property type="molecule type" value="Transcribed_RNA"/>
</dbReference>
<dbReference type="Gene3D" id="1.10.287.110">
    <property type="entry name" value="DnaJ domain"/>
    <property type="match status" value="1"/>
</dbReference>
<proteinExistence type="predicted"/>
<dbReference type="GO" id="GO:0005783">
    <property type="term" value="C:endoplasmic reticulum"/>
    <property type="evidence" value="ECO:0007669"/>
    <property type="project" value="UniProtKB-ARBA"/>
</dbReference>
<organism evidence="3">
    <name type="scientific">Anthurium amnicola</name>
    <dbReference type="NCBI Taxonomy" id="1678845"/>
    <lineage>
        <taxon>Eukaryota</taxon>
        <taxon>Viridiplantae</taxon>
        <taxon>Streptophyta</taxon>
        <taxon>Embryophyta</taxon>
        <taxon>Tracheophyta</taxon>
        <taxon>Spermatophyta</taxon>
        <taxon>Magnoliopsida</taxon>
        <taxon>Liliopsida</taxon>
        <taxon>Araceae</taxon>
        <taxon>Pothoideae</taxon>
        <taxon>Potheae</taxon>
        <taxon>Anthurium</taxon>
    </lineage>
</organism>
<reference evidence="3" key="1">
    <citation type="submission" date="2015-07" db="EMBL/GenBank/DDBJ databases">
        <title>Transcriptome Assembly of Anthurium amnicola.</title>
        <authorList>
            <person name="Suzuki J."/>
        </authorList>
    </citation>
    <scope>NUCLEOTIDE SEQUENCE</scope>
</reference>
<dbReference type="InterPro" id="IPR001623">
    <property type="entry name" value="DnaJ_domain"/>
</dbReference>
<feature type="domain" description="J" evidence="2">
    <location>
        <begin position="111"/>
        <end position="181"/>
    </location>
</feature>
<evidence type="ECO:0000256" key="1">
    <source>
        <dbReference type="SAM" id="MobiDB-lite"/>
    </source>
</evidence>
<dbReference type="CDD" id="cd06257">
    <property type="entry name" value="DnaJ"/>
    <property type="match status" value="1"/>
</dbReference>
<evidence type="ECO:0000313" key="3">
    <source>
        <dbReference type="EMBL" id="JAT44975.1"/>
    </source>
</evidence>
<feature type="compositionally biased region" description="Basic residues" evidence="1">
    <location>
        <begin position="408"/>
        <end position="418"/>
    </location>
</feature>
<protein>
    <submittedName>
        <fullName evidence="3">Chaperone protein DnaJ</fullName>
    </submittedName>
</protein>
<feature type="region of interest" description="Disordered" evidence="1">
    <location>
        <begin position="394"/>
        <end position="418"/>
    </location>
</feature>
<accession>A0A1D1XRF7</accession>
<feature type="non-terminal residue" evidence="3">
    <location>
        <position position="1"/>
    </location>
</feature>
<dbReference type="PANTHER" id="PTHR45496">
    <property type="entry name" value="CHAPERONE DNAJ-DOMAIN SUPERFAMILY PROTEIN"/>
    <property type="match status" value="1"/>
</dbReference>
<dbReference type="AlphaFoldDB" id="A0A1D1XRF7"/>
<name>A0A1D1XRF7_9ARAE</name>
<feature type="region of interest" description="Disordered" evidence="1">
    <location>
        <begin position="340"/>
        <end position="363"/>
    </location>
</feature>
<evidence type="ECO:0000259" key="2">
    <source>
        <dbReference type="PROSITE" id="PS50076"/>
    </source>
</evidence>
<dbReference type="SMART" id="SM00271">
    <property type="entry name" value="DnaJ"/>
    <property type="match status" value="1"/>
</dbReference>
<dbReference type="PROSITE" id="PS50076">
    <property type="entry name" value="DNAJ_2"/>
    <property type="match status" value="1"/>
</dbReference>
<dbReference type="InterPro" id="IPR036869">
    <property type="entry name" value="J_dom_sf"/>
</dbReference>
<sequence>LVTFFPASAVWTVVRPLPPTPLSAAHVAVAPAAEEMDRWAGGGGAVGGRMEAAQLLDIAEKLLDAQDLVGSKKFAERAMESDPLLDGAERVLAAADVLLSAQRRRVNNHVDWYALLQLEPPSDAGCCDISAVRLHYRRLALLLRPDLRPYSAPADEALKLVSDAWAVLSDPSKRELYDQELAIAATQQHPRPNGGSHHHGAGEKPSVDAEGNADASFWTACTNCFHIHQYARGCEDRTLVCQNCRKLFPAVELESPPPIVPGSDMYFCSWGLFPLGFPGGPNFGFPGVPSFANGPDVGHDPTGKPWGQSFFPGYSSWWGEHAPSAMDRRGGWVDADGRSAGSHMGYGSGGRKHKQSNAAEMGNPGMEQDQSFWAANKGKTHGRAMDGNVECDEVTRTPLTSGSPPKETRKKVMAKRPKKQVAGGVVDFGIAAPRAAHLAVNPPSKNDADIRVGVVTRPDGGHNPHNVGCSRTVEISSEDLDLNFSIGIDARDNILHSLSTLPFLKDGEIVVVD</sequence>
<dbReference type="Pfam" id="PF00226">
    <property type="entry name" value="DnaJ"/>
    <property type="match status" value="1"/>
</dbReference>